<dbReference type="GO" id="GO:0004930">
    <property type="term" value="F:G protein-coupled receptor activity"/>
    <property type="evidence" value="ECO:0007669"/>
    <property type="project" value="UniProtKB-KW"/>
</dbReference>
<keyword evidence="4 9" id="KW-1133">Transmembrane helix</keyword>
<reference evidence="11" key="1">
    <citation type="submission" date="2025-08" db="UniProtKB">
        <authorList>
            <consortium name="Ensembl"/>
        </authorList>
    </citation>
    <scope>IDENTIFICATION</scope>
</reference>
<evidence type="ECO:0000256" key="4">
    <source>
        <dbReference type="ARBA" id="ARBA00022989"/>
    </source>
</evidence>
<keyword evidence="8" id="KW-0807">Transducer</keyword>
<keyword evidence="3" id="KW-0716">Sensory transduction</keyword>
<organism evidence="11 12">
    <name type="scientific">Sphenodon punctatus</name>
    <name type="common">Tuatara</name>
    <name type="synonym">Hatteria punctata</name>
    <dbReference type="NCBI Taxonomy" id="8508"/>
    <lineage>
        <taxon>Eukaryota</taxon>
        <taxon>Metazoa</taxon>
        <taxon>Chordata</taxon>
        <taxon>Craniata</taxon>
        <taxon>Vertebrata</taxon>
        <taxon>Euteleostomi</taxon>
        <taxon>Lepidosauria</taxon>
        <taxon>Sphenodontia</taxon>
        <taxon>Sphenodontidae</taxon>
        <taxon>Sphenodon</taxon>
    </lineage>
</organism>
<feature type="transmembrane region" description="Helical" evidence="9">
    <location>
        <begin position="27"/>
        <end position="52"/>
    </location>
</feature>
<proteinExistence type="predicted"/>
<accession>A0A8D0L838</accession>
<keyword evidence="6 9" id="KW-0472">Membrane</keyword>
<dbReference type="Proteomes" id="UP000694392">
    <property type="component" value="Unplaced"/>
</dbReference>
<dbReference type="PRINTS" id="PR00245">
    <property type="entry name" value="OLFACTORYR"/>
</dbReference>
<dbReference type="GO" id="GO:0004984">
    <property type="term" value="F:olfactory receptor activity"/>
    <property type="evidence" value="ECO:0007669"/>
    <property type="project" value="InterPro"/>
</dbReference>
<dbReference type="Ensembl" id="ENSSPUT00000016699.1">
    <property type="protein sequence ID" value="ENSSPUP00000015662.1"/>
    <property type="gene ID" value="ENSSPUG00000012099.1"/>
</dbReference>
<evidence type="ECO:0000256" key="1">
    <source>
        <dbReference type="ARBA" id="ARBA00004141"/>
    </source>
</evidence>
<dbReference type="InterPro" id="IPR017452">
    <property type="entry name" value="GPCR_Rhodpsn_7TM"/>
</dbReference>
<keyword evidence="12" id="KW-1185">Reference proteome</keyword>
<evidence type="ECO:0000256" key="9">
    <source>
        <dbReference type="SAM" id="Phobius"/>
    </source>
</evidence>
<feature type="transmembrane region" description="Helical" evidence="9">
    <location>
        <begin position="142"/>
        <end position="165"/>
    </location>
</feature>
<dbReference type="PANTHER" id="PTHR48002">
    <property type="entry name" value="OLFACTORY RECEPTOR"/>
    <property type="match status" value="1"/>
</dbReference>
<dbReference type="InterPro" id="IPR050427">
    <property type="entry name" value="Olfactory_Receptors"/>
</dbReference>
<comment type="subcellular location">
    <subcellularLocation>
        <location evidence="1">Membrane</location>
        <topology evidence="1">Multi-pass membrane protein</topology>
    </subcellularLocation>
</comment>
<evidence type="ECO:0000259" key="10">
    <source>
        <dbReference type="PROSITE" id="PS50262"/>
    </source>
</evidence>
<evidence type="ECO:0000256" key="6">
    <source>
        <dbReference type="ARBA" id="ARBA00023136"/>
    </source>
</evidence>
<dbReference type="CDD" id="cd15936">
    <property type="entry name" value="7tmA_OR4D-like"/>
    <property type="match status" value="1"/>
</dbReference>
<dbReference type="GeneTree" id="ENSGT00940000165513"/>
<dbReference type="Pfam" id="PF13853">
    <property type="entry name" value="7tm_4"/>
    <property type="match status" value="1"/>
</dbReference>
<evidence type="ECO:0000313" key="11">
    <source>
        <dbReference type="Ensembl" id="ENSSPUP00000015662.1"/>
    </source>
</evidence>
<dbReference type="InterPro" id="IPR000725">
    <property type="entry name" value="Olfact_rcpt"/>
</dbReference>
<feature type="domain" description="G-protein coupled receptors family 1 profile" evidence="10">
    <location>
        <begin position="42"/>
        <end position="288"/>
    </location>
</feature>
<evidence type="ECO:0000256" key="2">
    <source>
        <dbReference type="ARBA" id="ARBA00022692"/>
    </source>
</evidence>
<feature type="transmembrane region" description="Helical" evidence="9">
    <location>
        <begin position="245"/>
        <end position="262"/>
    </location>
</feature>
<evidence type="ECO:0000256" key="7">
    <source>
        <dbReference type="ARBA" id="ARBA00023170"/>
    </source>
</evidence>
<protein>
    <recommendedName>
        <fullName evidence="10">G-protein coupled receptors family 1 profile domain-containing protein</fullName>
    </recommendedName>
</protein>
<name>A0A8D0L838_SPHPU</name>
<dbReference type="AlphaFoldDB" id="A0A8D0L838"/>
<keyword evidence="7" id="KW-0675">Receptor</keyword>
<keyword evidence="5" id="KW-0297">G-protein coupled receptor</keyword>
<feature type="transmembrane region" description="Helical" evidence="9">
    <location>
        <begin position="99"/>
        <end position="121"/>
    </location>
</feature>
<dbReference type="Gene3D" id="1.20.1070.10">
    <property type="entry name" value="Rhodopsin 7-helix transmembrane proteins"/>
    <property type="match status" value="1"/>
</dbReference>
<sequence>MGQENLTTTVTEFVLLGLTDNVTLKHLLFVLFSMVYLVTWLSNLTIITTVIYDHQLHTPMYFLLANLAFLDVSDSSVNSPKVLSTLLTRNKTISFKECIIQMLFFHFTAGVMGFSLVAMAIDRYVAIHKPLHYLTIMNQGMCTGLVIGAWLGGFTHSIIQIAVIVKLPFCGPNVLDNFYCDVPQVIKLACTDTYLVEWLMVVNGGFLIIIAFIALLISYTLILVKIRRHSTEGKHKALSTCGGKLTVVFLMFIPSIFIYARPFGKFPVDKMASVIYTIFTPMLNPMIYTLRNSEMKKSIRRLMNRILFSGHKSIMPAPGLGGQ</sequence>
<feature type="transmembrane region" description="Helical" evidence="9">
    <location>
        <begin position="274"/>
        <end position="291"/>
    </location>
</feature>
<dbReference type="PROSITE" id="PS50262">
    <property type="entry name" value="G_PROTEIN_RECEP_F1_2"/>
    <property type="match status" value="1"/>
</dbReference>
<evidence type="ECO:0000256" key="3">
    <source>
        <dbReference type="ARBA" id="ARBA00022725"/>
    </source>
</evidence>
<dbReference type="GO" id="GO:0005886">
    <property type="term" value="C:plasma membrane"/>
    <property type="evidence" value="ECO:0007669"/>
    <property type="project" value="UniProtKB-ARBA"/>
</dbReference>
<evidence type="ECO:0000256" key="5">
    <source>
        <dbReference type="ARBA" id="ARBA00023040"/>
    </source>
</evidence>
<dbReference type="InterPro" id="IPR000276">
    <property type="entry name" value="GPCR_Rhodpsn"/>
</dbReference>
<evidence type="ECO:0000256" key="8">
    <source>
        <dbReference type="ARBA" id="ARBA00023224"/>
    </source>
</evidence>
<evidence type="ECO:0000313" key="12">
    <source>
        <dbReference type="Proteomes" id="UP000694392"/>
    </source>
</evidence>
<reference evidence="11" key="2">
    <citation type="submission" date="2025-09" db="UniProtKB">
        <authorList>
            <consortium name="Ensembl"/>
        </authorList>
    </citation>
    <scope>IDENTIFICATION</scope>
</reference>
<dbReference type="OMA" id="MISFNEC"/>
<dbReference type="FunFam" id="1.20.1070.10:FF:000007">
    <property type="entry name" value="Olfactory receptor"/>
    <property type="match status" value="1"/>
</dbReference>
<keyword evidence="2 9" id="KW-0812">Transmembrane</keyword>
<feature type="transmembrane region" description="Helical" evidence="9">
    <location>
        <begin position="204"/>
        <end position="224"/>
    </location>
</feature>
<dbReference type="PRINTS" id="PR00237">
    <property type="entry name" value="GPCRRHODOPSN"/>
</dbReference>
<dbReference type="SUPFAM" id="SSF81321">
    <property type="entry name" value="Family A G protein-coupled receptor-like"/>
    <property type="match status" value="1"/>
</dbReference>
<keyword evidence="3" id="KW-0552">Olfaction</keyword>